<dbReference type="PANTHER" id="PTHR43489:SF3">
    <property type="entry name" value="XYLOSE ISOMERASE DOMAIN PROTEIN TIM BARREL"/>
    <property type="match status" value="1"/>
</dbReference>
<evidence type="ECO:0000313" key="4">
    <source>
        <dbReference type="Proteomes" id="UP000005824"/>
    </source>
</evidence>
<dbReference type="PANTHER" id="PTHR43489">
    <property type="entry name" value="ISOMERASE"/>
    <property type="match status" value="1"/>
</dbReference>
<dbReference type="GO" id="GO:0016853">
    <property type="term" value="F:isomerase activity"/>
    <property type="evidence" value="ECO:0007669"/>
    <property type="project" value="UniProtKB-KW"/>
</dbReference>
<protein>
    <submittedName>
        <fullName evidence="3">Xylose isomerase domain protein TIM barrel</fullName>
    </submittedName>
</protein>
<comment type="caution">
    <text evidence="3">The sequence shown here is derived from an EMBL/GenBank/DDBJ whole genome shotgun (WGS) entry which is preliminary data.</text>
</comment>
<dbReference type="Gene3D" id="3.20.20.150">
    <property type="entry name" value="Divalent-metal-dependent TIM barrel enzymes"/>
    <property type="match status" value="1"/>
</dbReference>
<dbReference type="Pfam" id="PF01261">
    <property type="entry name" value="AP_endonuc_2"/>
    <property type="match status" value="1"/>
</dbReference>
<dbReference type="PROSITE" id="PS51318">
    <property type="entry name" value="TAT"/>
    <property type="match status" value="1"/>
</dbReference>
<name>B4CVD1_9BACT</name>
<sequence length="309" mass="34040" precursor="true">MSSQTRRTAIKTAAVAALGLTARGQNTIPSLPLETDKTLAAPVSAAAGLFRVKNGRIQQSVVPWCFKPMPPEELVHHSAALGLASVELIDPMHWPLIKELGMHIAIASSHGFAKGFAHREEWAECSAMLRERIEQCAAAGVERVITFSGFRRGLSDEEGIANMVAGLKEVLPLAEKKKVTLCIEMLNSRVNVTMKGHPDYFCDSMERTVEICRQIGSPHCRVLFDIYHVQIMHGDVISRLRQHKEYVAHVHTAGVPGRNEIDGTQELNYPAIMQALLDLDYKGYVGQEFIPAHEDKVASLADGVRICDV</sequence>
<dbReference type="STRING" id="497964.CfE428DRAFT_0618"/>
<dbReference type="InterPro" id="IPR036237">
    <property type="entry name" value="Xyl_isomerase-like_sf"/>
</dbReference>
<dbReference type="SUPFAM" id="SSF51658">
    <property type="entry name" value="Xylose isomerase-like"/>
    <property type="match status" value="1"/>
</dbReference>
<dbReference type="InterPro" id="IPR050417">
    <property type="entry name" value="Sugar_Epim/Isomerase"/>
</dbReference>
<dbReference type="InterPro" id="IPR013022">
    <property type="entry name" value="Xyl_isomerase-like_TIM-brl"/>
</dbReference>
<dbReference type="FunCoup" id="B4CVD1">
    <property type="interactions" value="133"/>
</dbReference>
<keyword evidence="4" id="KW-1185">Reference proteome</keyword>
<dbReference type="EMBL" id="ABVL01000002">
    <property type="protein sequence ID" value="EDY21373.1"/>
    <property type="molecule type" value="Genomic_DNA"/>
</dbReference>
<accession>B4CVD1</accession>
<keyword evidence="1 3" id="KW-0413">Isomerase</keyword>
<organism evidence="3 4">
    <name type="scientific">Chthoniobacter flavus Ellin428</name>
    <dbReference type="NCBI Taxonomy" id="497964"/>
    <lineage>
        <taxon>Bacteria</taxon>
        <taxon>Pseudomonadati</taxon>
        <taxon>Verrucomicrobiota</taxon>
        <taxon>Spartobacteria</taxon>
        <taxon>Chthoniobacterales</taxon>
        <taxon>Chthoniobacteraceae</taxon>
        <taxon>Chthoniobacter</taxon>
    </lineage>
</organism>
<dbReference type="InterPro" id="IPR006311">
    <property type="entry name" value="TAT_signal"/>
</dbReference>
<dbReference type="RefSeq" id="WP_006977945.1">
    <property type="nucleotide sequence ID" value="NZ_ABVL01000002.1"/>
</dbReference>
<evidence type="ECO:0000256" key="1">
    <source>
        <dbReference type="ARBA" id="ARBA00023235"/>
    </source>
</evidence>
<gene>
    <name evidence="3" type="ORF">CfE428DRAFT_0618</name>
</gene>
<dbReference type="InParanoid" id="B4CVD1"/>
<dbReference type="Proteomes" id="UP000005824">
    <property type="component" value="Unassembled WGS sequence"/>
</dbReference>
<evidence type="ECO:0000259" key="2">
    <source>
        <dbReference type="Pfam" id="PF01261"/>
    </source>
</evidence>
<dbReference type="eggNOG" id="COG3622">
    <property type="taxonomic scope" value="Bacteria"/>
</dbReference>
<dbReference type="AlphaFoldDB" id="B4CVD1"/>
<feature type="domain" description="Xylose isomerase-like TIM barrel" evidence="2">
    <location>
        <begin position="96"/>
        <end position="290"/>
    </location>
</feature>
<evidence type="ECO:0000313" key="3">
    <source>
        <dbReference type="EMBL" id="EDY21373.1"/>
    </source>
</evidence>
<proteinExistence type="predicted"/>
<reference evidence="3 4" key="1">
    <citation type="journal article" date="2011" name="J. Bacteriol.">
        <title>Genome sequence of Chthoniobacter flavus Ellin428, an aerobic heterotrophic soil bacterium.</title>
        <authorList>
            <person name="Kant R."/>
            <person name="van Passel M.W."/>
            <person name="Palva A."/>
            <person name="Lucas S."/>
            <person name="Lapidus A."/>
            <person name="Glavina Del Rio T."/>
            <person name="Dalin E."/>
            <person name="Tice H."/>
            <person name="Bruce D."/>
            <person name="Goodwin L."/>
            <person name="Pitluck S."/>
            <person name="Larimer F.W."/>
            <person name="Land M.L."/>
            <person name="Hauser L."/>
            <person name="Sangwan P."/>
            <person name="de Vos W.M."/>
            <person name="Janssen P.H."/>
            <person name="Smidt H."/>
        </authorList>
    </citation>
    <scope>NUCLEOTIDE SEQUENCE [LARGE SCALE GENOMIC DNA]</scope>
    <source>
        <strain evidence="3 4">Ellin428</strain>
    </source>
</reference>